<sequence>MCLVTHYRDFHCGHRWATITVPCYPGAGFDTCPEFVNGRLKPLPPRLVAQAEKCPKCDLGSKYDRNRTRMVKKIQYGFRWGIGPDGTDPGCDIDAAKTALLFDGS</sequence>
<dbReference type="KEGG" id="mtm:MYCTH_2107169"/>
<gene>
    <name evidence="1" type="ORF">MYCTH_2107169</name>
</gene>
<dbReference type="VEuPathDB" id="FungiDB:MYCTH_2107169"/>
<dbReference type="HOGENOM" id="CLU_140461_0_0_1"/>
<dbReference type="AlphaFoldDB" id="G2Q3S7"/>
<dbReference type="RefSeq" id="XP_003659675.1">
    <property type="nucleotide sequence ID" value="XM_003659627.1"/>
</dbReference>
<dbReference type="EMBL" id="CP003002">
    <property type="protein sequence ID" value="AEO54430.1"/>
    <property type="molecule type" value="Genomic_DNA"/>
</dbReference>
<dbReference type="InParanoid" id="G2Q3S7"/>
<dbReference type="OMA" id="MVERMGW"/>
<accession>G2Q3S7</accession>
<keyword evidence="2" id="KW-1185">Reference proteome</keyword>
<dbReference type="eggNOG" id="ENOG502T2UI">
    <property type="taxonomic scope" value="Eukaryota"/>
</dbReference>
<dbReference type="Proteomes" id="UP000007322">
    <property type="component" value="Chromosome 1"/>
</dbReference>
<reference evidence="1 2" key="1">
    <citation type="journal article" date="2011" name="Nat. Biotechnol.">
        <title>Comparative genomic analysis of the thermophilic biomass-degrading fungi Myceliophthora thermophila and Thielavia terrestris.</title>
        <authorList>
            <person name="Berka R.M."/>
            <person name="Grigoriev I.V."/>
            <person name="Otillar R."/>
            <person name="Salamov A."/>
            <person name="Grimwood J."/>
            <person name="Reid I."/>
            <person name="Ishmael N."/>
            <person name="John T."/>
            <person name="Darmond C."/>
            <person name="Moisan M.-C."/>
            <person name="Henrissat B."/>
            <person name="Coutinho P.M."/>
            <person name="Lombard V."/>
            <person name="Natvig D.O."/>
            <person name="Lindquist E."/>
            <person name="Schmutz J."/>
            <person name="Lucas S."/>
            <person name="Harris P."/>
            <person name="Powlowski J."/>
            <person name="Bellemare A."/>
            <person name="Taylor D."/>
            <person name="Butler G."/>
            <person name="de Vries R.P."/>
            <person name="Allijn I.E."/>
            <person name="van den Brink J."/>
            <person name="Ushinsky S."/>
            <person name="Storms R."/>
            <person name="Powell A.J."/>
            <person name="Paulsen I.T."/>
            <person name="Elbourne L.D.H."/>
            <person name="Baker S.E."/>
            <person name="Magnuson J."/>
            <person name="LaBoissiere S."/>
            <person name="Clutterbuck A.J."/>
            <person name="Martinez D."/>
            <person name="Wogulis M."/>
            <person name="de Leon A.L."/>
            <person name="Rey M.W."/>
            <person name="Tsang A."/>
        </authorList>
    </citation>
    <scope>NUCLEOTIDE SEQUENCE [LARGE SCALE GENOMIC DNA]</scope>
    <source>
        <strain evidence="2">ATCC 42464 / BCRC 31852 / DSM 1799</strain>
    </source>
</reference>
<dbReference type="GeneID" id="11507969"/>
<organism evidence="1 2">
    <name type="scientific">Thermothelomyces thermophilus (strain ATCC 42464 / BCRC 31852 / DSM 1799)</name>
    <name type="common">Sporotrichum thermophile</name>
    <dbReference type="NCBI Taxonomy" id="573729"/>
    <lineage>
        <taxon>Eukaryota</taxon>
        <taxon>Fungi</taxon>
        <taxon>Dikarya</taxon>
        <taxon>Ascomycota</taxon>
        <taxon>Pezizomycotina</taxon>
        <taxon>Sordariomycetes</taxon>
        <taxon>Sordariomycetidae</taxon>
        <taxon>Sordariales</taxon>
        <taxon>Chaetomiaceae</taxon>
        <taxon>Thermothelomyces</taxon>
    </lineage>
</organism>
<evidence type="ECO:0000313" key="2">
    <source>
        <dbReference type="Proteomes" id="UP000007322"/>
    </source>
</evidence>
<name>G2Q3S7_THET4</name>
<proteinExistence type="predicted"/>
<protein>
    <submittedName>
        <fullName evidence="1">Uncharacterized protein</fullName>
    </submittedName>
</protein>
<evidence type="ECO:0000313" key="1">
    <source>
        <dbReference type="EMBL" id="AEO54430.1"/>
    </source>
</evidence>
<dbReference type="OrthoDB" id="406152at2759"/>